<feature type="domain" description="AB hydrolase-1" evidence="1">
    <location>
        <begin position="20"/>
        <end position="268"/>
    </location>
</feature>
<name>A0A931NH34_9BURK</name>
<accession>A0A931NH34</accession>
<dbReference type="Gene3D" id="3.40.50.1820">
    <property type="entry name" value="alpha/beta hydrolase"/>
    <property type="match status" value="1"/>
</dbReference>
<dbReference type="GO" id="GO:0046503">
    <property type="term" value="P:glycerolipid catabolic process"/>
    <property type="evidence" value="ECO:0007669"/>
    <property type="project" value="TreeGrafter"/>
</dbReference>
<dbReference type="AlphaFoldDB" id="A0A931NH34"/>
<proteinExistence type="predicted"/>
<organism evidence="2 3">
    <name type="scientific">Inhella proteolytica</name>
    <dbReference type="NCBI Taxonomy" id="2795029"/>
    <lineage>
        <taxon>Bacteria</taxon>
        <taxon>Pseudomonadati</taxon>
        <taxon>Pseudomonadota</taxon>
        <taxon>Betaproteobacteria</taxon>
        <taxon>Burkholderiales</taxon>
        <taxon>Sphaerotilaceae</taxon>
        <taxon>Inhella</taxon>
    </lineage>
</organism>
<sequence>MRVGAQELAVALDGPAQGEPLLLIMGLGLQLTSWPIELVQQLAAAGFRVIRYDHRDIGLSSSCDHLGRPRLAQAFWRHAFHLPLQPPYTLAELADDAAGLIAALGLEAAQVAGISMGGMVAQHLARRHPQRVRGLNLWMTSPGGRLLPPPRADVLRLLLSRPDRAGYQAYGERFFQAIGSPAYPSDPAELRARVAHNLARSFRPQATARQLIAIAADGDRRPWLRQLQRPVQVLHGLADPLLPIAHGRALAKALPQAQLTEIPGWGHDLPAALHPMLVEAVQRAAA</sequence>
<dbReference type="PANTHER" id="PTHR43433:SF5">
    <property type="entry name" value="AB HYDROLASE-1 DOMAIN-CONTAINING PROTEIN"/>
    <property type="match status" value="1"/>
</dbReference>
<dbReference type="InterPro" id="IPR000073">
    <property type="entry name" value="AB_hydrolase_1"/>
</dbReference>
<evidence type="ECO:0000313" key="3">
    <source>
        <dbReference type="Proteomes" id="UP000613266"/>
    </source>
</evidence>
<evidence type="ECO:0000313" key="2">
    <source>
        <dbReference type="EMBL" id="MBH9577323.1"/>
    </source>
</evidence>
<comment type="caution">
    <text evidence="2">The sequence shown here is derived from an EMBL/GenBank/DDBJ whole genome shotgun (WGS) entry which is preliminary data.</text>
</comment>
<dbReference type="PANTHER" id="PTHR43433">
    <property type="entry name" value="HYDROLASE, ALPHA/BETA FOLD FAMILY PROTEIN"/>
    <property type="match status" value="1"/>
</dbReference>
<evidence type="ECO:0000259" key="1">
    <source>
        <dbReference type="Pfam" id="PF00561"/>
    </source>
</evidence>
<keyword evidence="2" id="KW-0378">Hydrolase</keyword>
<keyword evidence="3" id="KW-1185">Reference proteome</keyword>
<protein>
    <submittedName>
        <fullName evidence="2">Alpha/beta fold hydrolase</fullName>
    </submittedName>
</protein>
<dbReference type="InterPro" id="IPR050471">
    <property type="entry name" value="AB_hydrolase"/>
</dbReference>
<gene>
    <name evidence="2" type="ORF">I7X39_10475</name>
</gene>
<dbReference type="Proteomes" id="UP000613266">
    <property type="component" value="Unassembled WGS sequence"/>
</dbReference>
<dbReference type="Pfam" id="PF00561">
    <property type="entry name" value="Abhydrolase_1"/>
    <property type="match status" value="1"/>
</dbReference>
<dbReference type="EMBL" id="JAEDAK010000006">
    <property type="protein sequence ID" value="MBH9577323.1"/>
    <property type="molecule type" value="Genomic_DNA"/>
</dbReference>
<dbReference type="SUPFAM" id="SSF53474">
    <property type="entry name" value="alpha/beta-Hydrolases"/>
    <property type="match status" value="1"/>
</dbReference>
<reference evidence="2" key="1">
    <citation type="submission" date="2020-12" db="EMBL/GenBank/DDBJ databases">
        <title>The genome sequence of Inhella sp. 1Y17.</title>
        <authorList>
            <person name="Liu Y."/>
        </authorList>
    </citation>
    <scope>NUCLEOTIDE SEQUENCE</scope>
    <source>
        <strain evidence="2">1Y17</strain>
    </source>
</reference>
<dbReference type="InterPro" id="IPR029058">
    <property type="entry name" value="AB_hydrolase_fold"/>
</dbReference>
<dbReference type="GO" id="GO:0004806">
    <property type="term" value="F:triacylglycerol lipase activity"/>
    <property type="evidence" value="ECO:0007669"/>
    <property type="project" value="TreeGrafter"/>
</dbReference>